<accession>A0A1M5MS33</accession>
<dbReference type="OrthoDB" id="4255805at2"/>
<dbReference type="Proteomes" id="UP000184501">
    <property type="component" value="Unassembled WGS sequence"/>
</dbReference>
<keyword evidence="2" id="KW-1185">Reference proteome</keyword>
<name>A0A1M5MS33_STRHI</name>
<protein>
    <submittedName>
        <fullName evidence="1">Uncharacterized protein</fullName>
    </submittedName>
</protein>
<organism evidence="1 2">
    <name type="scientific">Streptoalloteichus hindustanus</name>
    <dbReference type="NCBI Taxonomy" id="2017"/>
    <lineage>
        <taxon>Bacteria</taxon>
        <taxon>Bacillati</taxon>
        <taxon>Actinomycetota</taxon>
        <taxon>Actinomycetes</taxon>
        <taxon>Pseudonocardiales</taxon>
        <taxon>Pseudonocardiaceae</taxon>
        <taxon>Streptoalloteichus</taxon>
    </lineage>
</organism>
<evidence type="ECO:0000313" key="1">
    <source>
        <dbReference type="EMBL" id="SHG80174.1"/>
    </source>
</evidence>
<dbReference type="AlphaFoldDB" id="A0A1M5MS33"/>
<dbReference type="EMBL" id="FQVN01000014">
    <property type="protein sequence ID" value="SHG80174.1"/>
    <property type="molecule type" value="Genomic_DNA"/>
</dbReference>
<evidence type="ECO:0000313" key="2">
    <source>
        <dbReference type="Proteomes" id="UP000184501"/>
    </source>
</evidence>
<dbReference type="RefSeq" id="WP_073489324.1">
    <property type="nucleotide sequence ID" value="NZ_FQVN01000014.1"/>
</dbReference>
<reference evidence="1 2" key="1">
    <citation type="submission" date="2016-11" db="EMBL/GenBank/DDBJ databases">
        <authorList>
            <person name="Jaros S."/>
            <person name="Januszkiewicz K."/>
            <person name="Wedrychowicz H."/>
        </authorList>
    </citation>
    <scope>NUCLEOTIDE SEQUENCE [LARGE SCALE GENOMIC DNA]</scope>
    <source>
        <strain evidence="1 2">DSM 44523</strain>
    </source>
</reference>
<gene>
    <name evidence="1" type="ORF">SAMN05444320_11430</name>
</gene>
<sequence>MSATVAAKSAPAYVSIMAHSKVNAEGIPDETDQVVLECGEGITKPGCTISQGSGEYSGEYTVESTAPLDARHPYRVLYVQWAPGDPEAGERWVSWQLPTG</sequence>
<proteinExistence type="predicted"/>
<dbReference type="STRING" id="2017.SAMN05444320_11430"/>